<dbReference type="GO" id="GO:0002115">
    <property type="term" value="P:store-operated calcium entry"/>
    <property type="evidence" value="ECO:0007669"/>
    <property type="project" value="TreeGrafter"/>
</dbReference>
<comment type="function">
    <text evidence="6">Ca(2+) release-activated Ca(2+)-like (CRAC-like) channel subunit which mediates Ca(2+) influx and increase in Ca(2+)-selective current by synergy with the Ca(2+) sensor, stim-1. Required for Ca(2+) and IP3-dependent contractile activity of sheath cells and the spermatheca. Affects brood size and somatic cell function.</text>
</comment>
<keyword evidence="11" id="KW-1185">Reference proteome</keyword>
<dbReference type="GO" id="GO:0015279">
    <property type="term" value="F:store-operated calcium channel activity"/>
    <property type="evidence" value="ECO:0007669"/>
    <property type="project" value="TreeGrafter"/>
</dbReference>
<dbReference type="GO" id="GO:0016020">
    <property type="term" value="C:membrane"/>
    <property type="evidence" value="ECO:0007669"/>
    <property type="project" value="UniProtKB-SubCell"/>
</dbReference>
<evidence type="ECO:0000313" key="11">
    <source>
        <dbReference type="Proteomes" id="UP001177023"/>
    </source>
</evidence>
<feature type="transmembrane region" description="Helical" evidence="9">
    <location>
        <begin position="162"/>
        <end position="192"/>
    </location>
</feature>
<feature type="transmembrane region" description="Helical" evidence="9">
    <location>
        <begin position="212"/>
        <end position="237"/>
    </location>
</feature>
<dbReference type="Proteomes" id="UP001177023">
    <property type="component" value="Unassembled WGS sequence"/>
</dbReference>
<evidence type="ECO:0000256" key="6">
    <source>
        <dbReference type="ARBA" id="ARBA00057852"/>
    </source>
</evidence>
<dbReference type="InterPro" id="IPR012446">
    <property type="entry name" value="CRAC_channel"/>
</dbReference>
<keyword evidence="5 9" id="KW-0472">Membrane</keyword>
<dbReference type="Gene3D" id="1.20.140.140">
    <property type="entry name" value="Calcium release-activated calcium channel protein Orai"/>
    <property type="match status" value="1"/>
</dbReference>
<keyword evidence="3 9" id="KW-0812">Transmembrane</keyword>
<protein>
    <recommendedName>
        <fullName evidence="7">Protein orai</fullName>
    </recommendedName>
    <alternativeName>
        <fullName evidence="8">Store-operated calcium channel</fullName>
    </alternativeName>
</protein>
<dbReference type="AlphaFoldDB" id="A0AA36D2F7"/>
<dbReference type="FunFam" id="1.20.140.140:FF:000003">
    <property type="entry name" value="Protein orai"/>
    <property type="match status" value="1"/>
</dbReference>
<dbReference type="PANTHER" id="PTHR31501:SF7">
    <property type="entry name" value="CALCIUM RELEASE-ACTIVATED CALCIUM CHANNEL PROTEIN 1"/>
    <property type="match status" value="1"/>
</dbReference>
<reference evidence="10" key="1">
    <citation type="submission" date="2023-06" db="EMBL/GenBank/DDBJ databases">
        <authorList>
            <person name="Delattre M."/>
        </authorList>
    </citation>
    <scope>NUCLEOTIDE SEQUENCE</scope>
    <source>
        <strain evidence="10">AF72</strain>
    </source>
</reference>
<evidence type="ECO:0000256" key="8">
    <source>
        <dbReference type="ARBA" id="ARBA00080439"/>
    </source>
</evidence>
<feature type="transmembrane region" description="Helical" evidence="9">
    <location>
        <begin position="138"/>
        <end position="155"/>
    </location>
</feature>
<comment type="similarity">
    <text evidence="2">Belongs to the Orai family.</text>
</comment>
<dbReference type="InterPro" id="IPR038350">
    <property type="entry name" value="Orai_sf"/>
</dbReference>
<organism evidence="10 11">
    <name type="scientific">Mesorhabditis spiculigera</name>
    <dbReference type="NCBI Taxonomy" id="96644"/>
    <lineage>
        <taxon>Eukaryota</taxon>
        <taxon>Metazoa</taxon>
        <taxon>Ecdysozoa</taxon>
        <taxon>Nematoda</taxon>
        <taxon>Chromadorea</taxon>
        <taxon>Rhabditida</taxon>
        <taxon>Rhabditina</taxon>
        <taxon>Rhabditomorpha</taxon>
        <taxon>Rhabditoidea</taxon>
        <taxon>Rhabditidae</taxon>
        <taxon>Mesorhabditinae</taxon>
        <taxon>Mesorhabditis</taxon>
    </lineage>
</organism>
<feature type="non-terminal residue" evidence="10">
    <location>
        <position position="303"/>
    </location>
</feature>
<dbReference type="Pfam" id="PF07856">
    <property type="entry name" value="Orai-1"/>
    <property type="match status" value="1"/>
</dbReference>
<dbReference type="PANTHER" id="PTHR31501">
    <property type="entry name" value="CALCIUM RELEASE-ACTIVATED CALCIUM CHANNEL PROTEIN 1"/>
    <property type="match status" value="1"/>
</dbReference>
<dbReference type="EMBL" id="CATQJA010002654">
    <property type="protein sequence ID" value="CAJ0578573.1"/>
    <property type="molecule type" value="Genomic_DNA"/>
</dbReference>
<sequence length="303" mass="33856">MPRSHSPSVGHNQAASVLTPIIKFDRLASSSSCDDVQMTWHGQSDRFERRNALAETRSVLDDWSPARRGPHFLLPQLADRSGSKVSQLSYASKRQASLQSLLDTNYPDEMERHRGPLSLAEEYNYKLSRAQLKSSSNTSALIVGFAMVALVELHYDEQTPKALLIVLGVVTTLLVSVHLLALMMSTCILPYMEATGATQDSPHLQLSFFIKLSWLFSTCIGLILFLVEIGVICYIKFTNIHFPLAAYITTAMMIPVFIIFVWISYLIHKNRTSHSIERIRTKVAGLTSLLDPEKGPSYGVKDL</sequence>
<feature type="transmembrane region" description="Helical" evidence="9">
    <location>
        <begin position="244"/>
        <end position="267"/>
    </location>
</feature>
<comment type="caution">
    <text evidence="10">The sequence shown here is derived from an EMBL/GenBank/DDBJ whole genome shotgun (WGS) entry which is preliminary data.</text>
</comment>
<comment type="subcellular location">
    <subcellularLocation>
        <location evidence="1">Membrane</location>
        <topology evidence="1">Multi-pass membrane protein</topology>
    </subcellularLocation>
</comment>
<evidence type="ECO:0000256" key="3">
    <source>
        <dbReference type="ARBA" id="ARBA00022692"/>
    </source>
</evidence>
<evidence type="ECO:0000256" key="4">
    <source>
        <dbReference type="ARBA" id="ARBA00022989"/>
    </source>
</evidence>
<keyword evidence="4 9" id="KW-1133">Transmembrane helix</keyword>
<name>A0AA36D2F7_9BILA</name>
<proteinExistence type="inferred from homology"/>
<evidence type="ECO:0000256" key="2">
    <source>
        <dbReference type="ARBA" id="ARBA00008062"/>
    </source>
</evidence>
<gene>
    <name evidence="10" type="ORF">MSPICULIGERA_LOCUS16821</name>
</gene>
<evidence type="ECO:0000256" key="7">
    <source>
        <dbReference type="ARBA" id="ARBA00070070"/>
    </source>
</evidence>
<evidence type="ECO:0000313" key="10">
    <source>
        <dbReference type="EMBL" id="CAJ0578573.1"/>
    </source>
</evidence>
<evidence type="ECO:0000256" key="5">
    <source>
        <dbReference type="ARBA" id="ARBA00023136"/>
    </source>
</evidence>
<evidence type="ECO:0000256" key="9">
    <source>
        <dbReference type="SAM" id="Phobius"/>
    </source>
</evidence>
<evidence type="ECO:0000256" key="1">
    <source>
        <dbReference type="ARBA" id="ARBA00004141"/>
    </source>
</evidence>
<accession>A0AA36D2F7</accession>